<dbReference type="EMBL" id="PEIK01000003">
    <property type="protein sequence ID" value="PIH05073.1"/>
    <property type="molecule type" value="Genomic_DNA"/>
</dbReference>
<dbReference type="Pfam" id="PF01520">
    <property type="entry name" value="Amidase_3"/>
    <property type="match status" value="1"/>
</dbReference>
<dbReference type="InterPro" id="IPR002508">
    <property type="entry name" value="MurNAc-LAA_cat"/>
</dbReference>
<dbReference type="Gene3D" id="3.40.630.40">
    <property type="entry name" value="Zn-dependent exopeptidases"/>
    <property type="match status" value="1"/>
</dbReference>
<dbReference type="SMART" id="SM00646">
    <property type="entry name" value="Ami_3"/>
    <property type="match status" value="1"/>
</dbReference>
<protein>
    <submittedName>
        <fullName evidence="2">N-acetylmuramoyl-L-alanine amidase</fullName>
    </submittedName>
</protein>
<name>A0A2G7HJ01_9CLOT</name>
<sequence>SFNYIPTKAGKYLIGIHIKDKYSKENLDDFIYENYDVSISKAKLEKVEVSYNGSVITNGEIGVGKSYVIKGYGNSANGVLYQFWVKDLSTNSWTMIRDYGETNSFNYTPAKAGKYLIGIHVKDKYSKENLDDFIYENYDVSISKAKLEKVEISYNSNVVTNGEIGVGKSYVIKGYGNSANGVLYQFWVKDLSTNSWTMIRDYGEENSINWKPTIGGKYLIGIHVKDKYSIDTLDDHIYENYTILSDNARLEKLEVKLDGNSISNNLNVGKTYTIEGSATSKNGVLYQFWVKDLSINSWAMLRDYGESNNITYTPTKSGQYLIGVHVKDKNSKESLDDFKYNQYSIIGYNKTVIVDAGHGGYDSGAVGPTGIKEKDVTLKVALKLGKILENSGVNVIYTRTSDNVSWPSNESQDLAARVAIANNNNTDLYVSIHANSFNGSANGTETYYYDGSAKGKETAEKVQKELLNSIGLYDRGVKTAGYYVLKNTISPSILVELGFIDNRNEEILLNSDWFQQKCAEAIAKGILGTSFM</sequence>
<gene>
    <name evidence="2" type="ORF">CS538_04380</name>
</gene>
<evidence type="ECO:0000313" key="2">
    <source>
        <dbReference type="EMBL" id="PIH05073.1"/>
    </source>
</evidence>
<dbReference type="AlphaFoldDB" id="A0A2G7HJ01"/>
<keyword evidence="3" id="KW-1185">Reference proteome</keyword>
<dbReference type="GO" id="GO:0009253">
    <property type="term" value="P:peptidoglycan catabolic process"/>
    <property type="evidence" value="ECO:0007669"/>
    <property type="project" value="InterPro"/>
</dbReference>
<dbReference type="SUPFAM" id="SSF117281">
    <property type="entry name" value="Kelch motif"/>
    <property type="match status" value="1"/>
</dbReference>
<dbReference type="InterPro" id="IPR051922">
    <property type="entry name" value="Bact_Sporulation_Assoc"/>
</dbReference>
<evidence type="ECO:0000313" key="3">
    <source>
        <dbReference type="Proteomes" id="UP000231322"/>
    </source>
</evidence>
<dbReference type="Proteomes" id="UP000231322">
    <property type="component" value="Unassembled WGS sequence"/>
</dbReference>
<dbReference type="PANTHER" id="PTHR30032">
    <property type="entry name" value="N-ACETYLMURAMOYL-L-ALANINE AMIDASE-RELATED"/>
    <property type="match status" value="1"/>
</dbReference>
<dbReference type="RefSeq" id="WP_099838282.1">
    <property type="nucleotide sequence ID" value="NZ_PEIK01000003.1"/>
</dbReference>
<dbReference type="InterPro" id="IPR015915">
    <property type="entry name" value="Kelch-typ_b-propeller"/>
</dbReference>
<comment type="caution">
    <text evidence="2">The sequence shown here is derived from an EMBL/GenBank/DDBJ whole genome shotgun (WGS) entry which is preliminary data.</text>
</comment>
<proteinExistence type="predicted"/>
<dbReference type="GO" id="GO:0008745">
    <property type="term" value="F:N-acetylmuramoyl-L-alanine amidase activity"/>
    <property type="evidence" value="ECO:0007669"/>
    <property type="project" value="InterPro"/>
</dbReference>
<accession>A0A2G7HJ01</accession>
<dbReference type="SUPFAM" id="SSF53187">
    <property type="entry name" value="Zn-dependent exopeptidases"/>
    <property type="match status" value="1"/>
</dbReference>
<feature type="non-terminal residue" evidence="2">
    <location>
        <position position="1"/>
    </location>
</feature>
<organism evidence="2 3">
    <name type="scientific">Clostridium combesii</name>
    <dbReference type="NCBI Taxonomy" id="39481"/>
    <lineage>
        <taxon>Bacteria</taxon>
        <taxon>Bacillati</taxon>
        <taxon>Bacillota</taxon>
        <taxon>Clostridia</taxon>
        <taxon>Eubacteriales</taxon>
        <taxon>Clostridiaceae</taxon>
        <taxon>Clostridium</taxon>
    </lineage>
</organism>
<dbReference type="PANTHER" id="PTHR30032:SF1">
    <property type="entry name" value="N-ACETYLMURAMOYL-L-ALANINE AMIDASE LYTC"/>
    <property type="match status" value="1"/>
</dbReference>
<reference evidence="2 3" key="1">
    <citation type="submission" date="2017-10" db="EMBL/GenBank/DDBJ databases">
        <title>Reclassification of Eubacterium combesii and discrepancies in the nomenclature of botulinum neurotoxin producing clostridia. Request for an Opinion.</title>
        <authorList>
            <person name="Dobritsa A.P."/>
            <person name="Kutumbaka K.K."/>
            <person name="Samadpour M."/>
        </authorList>
    </citation>
    <scope>NUCLEOTIDE SEQUENCE [LARGE SCALE GENOMIC DNA]</scope>
    <source>
        <strain evidence="2 3">DSM 20696</strain>
    </source>
</reference>
<feature type="domain" description="MurNAc-LAA" evidence="1">
    <location>
        <begin position="418"/>
        <end position="527"/>
    </location>
</feature>
<evidence type="ECO:0000259" key="1">
    <source>
        <dbReference type="SMART" id="SM00646"/>
    </source>
</evidence>
<dbReference type="CDD" id="cd02696">
    <property type="entry name" value="MurNAc-LAA"/>
    <property type="match status" value="1"/>
</dbReference>